<dbReference type="EMBL" id="GL379809">
    <property type="protein sequence ID" value="EGT42439.1"/>
    <property type="molecule type" value="Genomic_DNA"/>
</dbReference>
<feature type="compositionally biased region" description="Basic and acidic residues" evidence="1">
    <location>
        <begin position="13"/>
        <end position="23"/>
    </location>
</feature>
<evidence type="ECO:0000313" key="3">
    <source>
        <dbReference type="Proteomes" id="UP000008068"/>
    </source>
</evidence>
<feature type="compositionally biased region" description="Polar residues" evidence="1">
    <location>
        <begin position="1"/>
        <end position="12"/>
    </location>
</feature>
<organism evidence="3">
    <name type="scientific">Caenorhabditis brenneri</name>
    <name type="common">Nematode worm</name>
    <dbReference type="NCBI Taxonomy" id="135651"/>
    <lineage>
        <taxon>Eukaryota</taxon>
        <taxon>Metazoa</taxon>
        <taxon>Ecdysozoa</taxon>
        <taxon>Nematoda</taxon>
        <taxon>Chromadorea</taxon>
        <taxon>Rhabditida</taxon>
        <taxon>Rhabditina</taxon>
        <taxon>Rhabditomorpha</taxon>
        <taxon>Rhabditoidea</taxon>
        <taxon>Rhabditidae</taxon>
        <taxon>Peloderinae</taxon>
        <taxon>Caenorhabditis</taxon>
    </lineage>
</organism>
<feature type="region of interest" description="Disordered" evidence="1">
    <location>
        <begin position="315"/>
        <end position="376"/>
    </location>
</feature>
<dbReference type="Proteomes" id="UP000008068">
    <property type="component" value="Unassembled WGS sequence"/>
</dbReference>
<protein>
    <recommendedName>
        <fullName evidence="4">Homeobox domain-containing protein</fullName>
    </recommendedName>
</protein>
<reference evidence="3" key="1">
    <citation type="submission" date="2011-07" db="EMBL/GenBank/DDBJ databases">
        <authorList>
            <consortium name="Caenorhabditis brenneri Sequencing and Analysis Consortium"/>
            <person name="Wilson R.K."/>
        </authorList>
    </citation>
    <scope>NUCLEOTIDE SEQUENCE [LARGE SCALE GENOMIC DNA]</scope>
    <source>
        <strain evidence="3">PB2801</strain>
    </source>
</reference>
<sequence length="452" mass="51551">MEDQSTSSSQISKPEDNNTKQEDNCAPGKIVSPIQRVDIWNRIRYGHLSTALRIRSLLLFISSTLISFIDTISEPKAEIIARIVKSFIKGSAEQQSLGHETFLDILLEKIPNSDVKGMHYHEVYLAISPMISSVNWARIKFDRRDAMKCYNSLSQILHDQIEISARGEADQLFLGVYVASVWCSVLKQHPELSEPISDHLDFESYMKTWIFDSNFENFSKVFVASCFQILESSDRINNRYAKIDGSLDTEGIDISQPLSLTASIPDVTHQTETLSSLISPMSIHPSWRMAHYDPFMNSYMPPVPSHFVSFPPPPVMHPPVDPQQNYIPPPLQHISPAPQPTVSKTAKRKQKSSNSQELVDTVISKTRKKGPKPGTKYRQRITNEASMILEIEASRVAADPPDRHSKRKISERTNISLYQVKSFFNRITAEQRRIRMGTPQRKKHKCSRRNRF</sequence>
<accession>G0MSB9</accession>
<dbReference type="AlphaFoldDB" id="G0MSB9"/>
<dbReference type="OMA" id="HYHEVYL"/>
<dbReference type="CDD" id="cd00086">
    <property type="entry name" value="homeodomain"/>
    <property type="match status" value="1"/>
</dbReference>
<dbReference type="eggNOG" id="ENOG502TGPH">
    <property type="taxonomic scope" value="Eukaryota"/>
</dbReference>
<gene>
    <name evidence="2" type="ORF">CAEBREN_08979</name>
</gene>
<dbReference type="GO" id="GO:0003677">
    <property type="term" value="F:DNA binding"/>
    <property type="evidence" value="ECO:0007669"/>
    <property type="project" value="InterPro"/>
</dbReference>
<feature type="compositionally biased region" description="Basic residues" evidence="1">
    <location>
        <begin position="365"/>
        <end position="376"/>
    </location>
</feature>
<evidence type="ECO:0000256" key="1">
    <source>
        <dbReference type="SAM" id="MobiDB-lite"/>
    </source>
</evidence>
<evidence type="ECO:0008006" key="4">
    <source>
        <dbReference type="Google" id="ProtNLM"/>
    </source>
</evidence>
<evidence type="ECO:0000313" key="2">
    <source>
        <dbReference type="EMBL" id="EGT42439.1"/>
    </source>
</evidence>
<feature type="compositionally biased region" description="Pro residues" evidence="1">
    <location>
        <begin position="315"/>
        <end position="331"/>
    </location>
</feature>
<dbReference type="InterPro" id="IPR001356">
    <property type="entry name" value="HD"/>
</dbReference>
<dbReference type="HOGENOM" id="CLU_586946_0_0_1"/>
<dbReference type="OrthoDB" id="5813743at2759"/>
<feature type="region of interest" description="Disordered" evidence="1">
    <location>
        <begin position="1"/>
        <end position="27"/>
    </location>
</feature>
<keyword evidence="3" id="KW-1185">Reference proteome</keyword>
<dbReference type="FunCoup" id="G0MSB9">
    <property type="interactions" value="1181"/>
</dbReference>
<dbReference type="InParanoid" id="G0MSB9"/>
<proteinExistence type="predicted"/>
<name>G0MSB9_CAEBE</name>